<name>A0A2V1AYM5_9ASCO</name>
<keyword evidence="3" id="KW-1185">Reference proteome</keyword>
<sequence length="142" mass="15966">MSGQWRPSMPLVHLDENVTVLFIISTSMLSSGDKKYSFVVSPDDTVEAVLSSLFKICSQRASDSPLHYSDIDHLQLPSGRSLRPSSFRHPISAFIGQDDSILVKMKFSWQRELADGFAYFMVFFVLAAVVLFVVMQVMRLLG</sequence>
<dbReference type="VEuPathDB" id="FungiDB:CXQ85_005022"/>
<evidence type="ECO:0000256" key="1">
    <source>
        <dbReference type="SAM" id="Phobius"/>
    </source>
</evidence>
<protein>
    <submittedName>
        <fullName evidence="2">Uncharacterized protein</fullName>
    </submittedName>
</protein>
<dbReference type="OrthoDB" id="4090746at2759"/>
<dbReference type="RefSeq" id="XP_025343393.1">
    <property type="nucleotide sequence ID" value="XM_025488626.1"/>
</dbReference>
<proteinExistence type="predicted"/>
<keyword evidence="1" id="KW-0812">Transmembrane</keyword>
<dbReference type="EMBL" id="PKFO01000008">
    <property type="protein sequence ID" value="PVH22453.1"/>
    <property type="molecule type" value="Genomic_DNA"/>
</dbReference>
<dbReference type="AlphaFoldDB" id="A0A2V1AYM5"/>
<dbReference type="Proteomes" id="UP000244309">
    <property type="component" value="Unassembled WGS sequence"/>
</dbReference>
<accession>A0A2V1AYM5</accession>
<reference evidence="2 3" key="1">
    <citation type="submission" date="2017-12" db="EMBL/GenBank/DDBJ databases">
        <title>Genome Sequence of a Multidrug-Resistant Candida haemulonii Isolate from a Patient with Chronic Leg Ulcers in Israel.</title>
        <authorList>
            <person name="Chow N.A."/>
            <person name="Gade L."/>
            <person name="Batra D."/>
            <person name="Rowe L.A."/>
            <person name="Ben-Ami R."/>
            <person name="Loparev V.N."/>
            <person name="Litvintseva A.P."/>
        </authorList>
    </citation>
    <scope>NUCLEOTIDE SEQUENCE [LARGE SCALE GENOMIC DNA]</scope>
    <source>
        <strain evidence="2 3">B11899</strain>
    </source>
</reference>
<organism evidence="2 3">
    <name type="scientific">Candidozyma haemuli</name>
    <dbReference type="NCBI Taxonomy" id="45357"/>
    <lineage>
        <taxon>Eukaryota</taxon>
        <taxon>Fungi</taxon>
        <taxon>Dikarya</taxon>
        <taxon>Ascomycota</taxon>
        <taxon>Saccharomycotina</taxon>
        <taxon>Pichiomycetes</taxon>
        <taxon>Metschnikowiaceae</taxon>
        <taxon>Candidozyma</taxon>
    </lineage>
</organism>
<evidence type="ECO:0000313" key="2">
    <source>
        <dbReference type="EMBL" id="PVH22453.1"/>
    </source>
</evidence>
<keyword evidence="1" id="KW-0472">Membrane</keyword>
<keyword evidence="1" id="KW-1133">Transmembrane helix</keyword>
<dbReference type="GeneID" id="37010352"/>
<feature type="transmembrane region" description="Helical" evidence="1">
    <location>
        <begin position="116"/>
        <end position="138"/>
    </location>
</feature>
<gene>
    <name evidence="2" type="ORF">CXQ85_005022</name>
</gene>
<evidence type="ECO:0000313" key="3">
    <source>
        <dbReference type="Proteomes" id="UP000244309"/>
    </source>
</evidence>
<comment type="caution">
    <text evidence="2">The sequence shown here is derived from an EMBL/GenBank/DDBJ whole genome shotgun (WGS) entry which is preliminary data.</text>
</comment>